<evidence type="ECO:0000259" key="7">
    <source>
        <dbReference type="PROSITE" id="PS50067"/>
    </source>
</evidence>
<feature type="compositionally biased region" description="Low complexity" evidence="6">
    <location>
        <begin position="2400"/>
        <end position="2447"/>
    </location>
</feature>
<dbReference type="SMART" id="SM00129">
    <property type="entry name" value="KISc"/>
    <property type="match status" value="1"/>
</dbReference>
<dbReference type="GO" id="GO:0005524">
    <property type="term" value="F:ATP binding"/>
    <property type="evidence" value="ECO:0007669"/>
    <property type="project" value="UniProtKB-KW"/>
</dbReference>
<dbReference type="InterPro" id="IPR036961">
    <property type="entry name" value="Kinesin_motor_dom_sf"/>
</dbReference>
<evidence type="ECO:0000313" key="8">
    <source>
        <dbReference type="Proteomes" id="UP000050795"/>
    </source>
</evidence>
<comment type="caution">
    <text evidence="5">Lacks conserved residue(s) required for the propagation of feature annotation.</text>
</comment>
<feature type="compositionally biased region" description="Polar residues" evidence="6">
    <location>
        <begin position="181"/>
        <end position="205"/>
    </location>
</feature>
<feature type="compositionally biased region" description="Low complexity" evidence="6">
    <location>
        <begin position="1242"/>
        <end position="1254"/>
    </location>
</feature>
<feature type="compositionally biased region" description="Low complexity" evidence="6">
    <location>
        <begin position="2092"/>
        <end position="2102"/>
    </location>
</feature>
<feature type="compositionally biased region" description="Low complexity" evidence="6">
    <location>
        <begin position="1149"/>
        <end position="1165"/>
    </location>
</feature>
<feature type="compositionally biased region" description="Polar residues" evidence="6">
    <location>
        <begin position="2453"/>
        <end position="2474"/>
    </location>
</feature>
<feature type="compositionally biased region" description="Low complexity" evidence="6">
    <location>
        <begin position="831"/>
        <end position="850"/>
    </location>
</feature>
<accession>A0AA85JS99</accession>
<comment type="subcellular location">
    <subcellularLocation>
        <location evidence="1">Cytoplasm</location>
        <location evidence="1">Cytoskeleton</location>
    </subcellularLocation>
</comment>
<evidence type="ECO:0000256" key="3">
    <source>
        <dbReference type="ARBA" id="ARBA00022840"/>
    </source>
</evidence>
<keyword evidence="4" id="KW-0206">Cytoskeleton</keyword>
<feature type="region of interest" description="Disordered" evidence="6">
    <location>
        <begin position="450"/>
        <end position="511"/>
    </location>
</feature>
<dbReference type="InterPro" id="IPR027640">
    <property type="entry name" value="Kinesin-like_fam"/>
</dbReference>
<dbReference type="Gene3D" id="3.40.850.10">
    <property type="entry name" value="Kinesin motor domain"/>
    <property type="match status" value="1"/>
</dbReference>
<reference evidence="8" key="1">
    <citation type="submission" date="2022-06" db="EMBL/GenBank/DDBJ databases">
        <authorList>
            <person name="Berger JAMES D."/>
            <person name="Berger JAMES D."/>
        </authorList>
    </citation>
    <scope>NUCLEOTIDE SEQUENCE [LARGE SCALE GENOMIC DNA]</scope>
</reference>
<dbReference type="GO" id="GO:0003777">
    <property type="term" value="F:microtubule motor activity"/>
    <property type="evidence" value="ECO:0007669"/>
    <property type="project" value="InterPro"/>
</dbReference>
<feature type="compositionally biased region" description="Basic and acidic residues" evidence="6">
    <location>
        <begin position="2046"/>
        <end position="2067"/>
    </location>
</feature>
<keyword evidence="2" id="KW-0547">Nucleotide-binding</keyword>
<feature type="compositionally biased region" description="Basic and acidic residues" evidence="6">
    <location>
        <begin position="1428"/>
        <end position="1437"/>
    </location>
</feature>
<dbReference type="GO" id="GO:0005856">
    <property type="term" value="C:cytoskeleton"/>
    <property type="evidence" value="ECO:0007669"/>
    <property type="project" value="UniProtKB-SubCell"/>
</dbReference>
<feature type="region of interest" description="Disordered" evidence="6">
    <location>
        <begin position="1112"/>
        <end position="1210"/>
    </location>
</feature>
<organism evidence="8 9">
    <name type="scientific">Trichobilharzia regenti</name>
    <name type="common">Nasal bird schistosome</name>
    <dbReference type="NCBI Taxonomy" id="157069"/>
    <lineage>
        <taxon>Eukaryota</taxon>
        <taxon>Metazoa</taxon>
        <taxon>Spiralia</taxon>
        <taxon>Lophotrochozoa</taxon>
        <taxon>Platyhelminthes</taxon>
        <taxon>Trematoda</taxon>
        <taxon>Digenea</taxon>
        <taxon>Strigeidida</taxon>
        <taxon>Schistosomatoidea</taxon>
        <taxon>Schistosomatidae</taxon>
        <taxon>Trichobilharzia</taxon>
    </lineage>
</organism>
<dbReference type="InterPro" id="IPR001752">
    <property type="entry name" value="Kinesin_motor_dom"/>
</dbReference>
<feature type="compositionally biased region" description="Polar residues" evidence="6">
    <location>
        <begin position="2031"/>
        <end position="2042"/>
    </location>
</feature>
<feature type="region of interest" description="Disordered" evidence="6">
    <location>
        <begin position="2391"/>
        <end position="2474"/>
    </location>
</feature>
<feature type="compositionally biased region" description="Basic and acidic residues" evidence="6">
    <location>
        <begin position="909"/>
        <end position="920"/>
    </location>
</feature>
<feature type="region of interest" description="Disordered" evidence="6">
    <location>
        <begin position="1002"/>
        <end position="1038"/>
    </location>
</feature>
<feature type="compositionally biased region" description="Basic and acidic residues" evidence="6">
    <location>
        <begin position="489"/>
        <end position="505"/>
    </location>
</feature>
<dbReference type="InterPro" id="IPR027417">
    <property type="entry name" value="P-loop_NTPase"/>
</dbReference>
<dbReference type="GO" id="GO:0007018">
    <property type="term" value="P:microtubule-based movement"/>
    <property type="evidence" value="ECO:0007669"/>
    <property type="project" value="InterPro"/>
</dbReference>
<dbReference type="GO" id="GO:0008017">
    <property type="term" value="F:microtubule binding"/>
    <property type="evidence" value="ECO:0007669"/>
    <property type="project" value="InterPro"/>
</dbReference>
<dbReference type="PANTHER" id="PTHR21608:SF7">
    <property type="entry name" value="KINESIN-LIKE PROTEIN CG14535"/>
    <property type="match status" value="1"/>
</dbReference>
<feature type="region of interest" description="Disordered" evidence="6">
    <location>
        <begin position="530"/>
        <end position="549"/>
    </location>
</feature>
<feature type="region of interest" description="Disordered" evidence="6">
    <location>
        <begin position="181"/>
        <end position="214"/>
    </location>
</feature>
<comment type="similarity">
    <text evidence="5">Belongs to the TRAFAC class myosin-kinesin ATPase superfamily. Kinesin family.</text>
</comment>
<feature type="compositionally biased region" description="Basic and acidic residues" evidence="6">
    <location>
        <begin position="1781"/>
        <end position="1797"/>
    </location>
</feature>
<feature type="region of interest" description="Disordered" evidence="6">
    <location>
        <begin position="2159"/>
        <end position="2213"/>
    </location>
</feature>
<evidence type="ECO:0000256" key="5">
    <source>
        <dbReference type="PROSITE-ProRule" id="PRU00283"/>
    </source>
</evidence>
<feature type="compositionally biased region" description="Basic and acidic residues" evidence="6">
    <location>
        <begin position="1308"/>
        <end position="1324"/>
    </location>
</feature>
<feature type="region of interest" description="Disordered" evidence="6">
    <location>
        <begin position="1305"/>
        <end position="1324"/>
    </location>
</feature>
<dbReference type="SUPFAM" id="SSF52540">
    <property type="entry name" value="P-loop containing nucleoside triphosphate hydrolases"/>
    <property type="match status" value="1"/>
</dbReference>
<sequence length="2503" mass="275788">MNFLSNHQIACSNTLLPNLPTQDLKSFINFNFSSEMRSNNFINKSDNNSVNNEVVPQKNTTMSVLQSILQAGSNDSMPISVTRCNACLACLRDLIRQAYDLILPGSPHYSVILMKTPLSPADTAKILESLKLPEHPLSKVADDRCASCATRFIQLKIDALSYVRRSALSATTGKLTRISPKSTKLNPNQMDTSSNRAVSYQSSEPGAQGSEWIRPPNLNEQISQASQLYHLPISDNSRLQYSRQHIFRLEGSLQNSPQNYTTVGFKLLNNQLRGESHSIQYSETPNTEANRFQEPFYQTSLSNQIGAVNTSHIQVDCRPLHTLTSVPSQYTQQNPYYPRVHTPSNSEIYHRIAVRRNLQANANFLHGNTNHKLNDSLLYTQLNNHKADFQPLYRICGTNTNKSQLSYPDYSRSIRWAAERGLISAAKQQQILFESSREKNSPFQLMQSRCEDQSVNKGGEIYPSSTVNPRQRLDTGIAVTNESEEKDESAEQQKDGNQLSKDENTVRQPSVTQISTAASFFTRAGQKLTITSNSKRKRKSSHNDAGDISHLTGYITSQSYRHNQHSKCITSFSEAVHHHPPPMPPTLLKWGRNGSNSSVINNRVGKVKVILQLHSDHETDKETQKASCLTIEKRKNQVCLTDPNVNNSESSSSPKRTNMHGPKLFAMDGIFTEEDSMAELCAFALTDIIQSVVNGSDGCLISFGTRDSIKTNSMFGDDKQSSGLGIIPSAISWLFRLISEQKERTGARFSVRISAVEVYGKEEALRDLLSSVSNATEAAGANAPGIYLRDDPISGTQLENQSELRAPTADKAAFYLDSALSARCQPIASGASSSTNPLPASSSSSSSSTNPVVLWKRNSHLFFTLHIYQYRVERSGIGSGVAGGRSRLHLIDLGNAKLSKDTTQNNTVKDSDSKDSENKQHSTSSNDSALSLSSMTSVVLALINGNRHHPHRDSKLSQMLREAVSSIGCRTCILIQTSPSASYYQENLQLLQFASKIQRARRHKTHDRTLSESSSNNTEQESKIDEQTTSSEDSSSCDSFGLRRAGRLRLNMGLRSALKHSNGYKGFSTRYRHYGPDSHLSLAASSEKDYTSSSEQSCDTVIYLGRQGLLDHHHDSSQKARSRQGKPLSGSNMDTDSEASGGSKIKQFGGQQSHGSPVGSSVGVPSGSGGGESGSGGGHSGSHTNSGDLYSPHAVHSKERKKSAPRTNVYAWPRNAVKNAIETLSTQKEQWVDGPKSDFHPSSTSHQISQTSSTALPKRNMIDKETQVDELNTTPIQIVNQTQTLSQEACHPSVSSYVQPHPIVSGREISEKKDDDWDRKDQEKQAPCITKSPITKPTVSDRSTSVAKSIKLTQMEINRDRSSDNADVQNADATLSSQCSTCVMVSSLMNQSNSTVETGDTTNLAATGNSASIVKPQSTESWTPSHIPTEKESEDRKHPIPHISNALRNTNYQVNLHTNVKQPPNEIPLTKPFMTTGIPSDTNAPIARVKPFVKDWIQKHSTLPATSSVHGDFSKINEQHQLHIQNNETENPGGSKLCTVANTAISMTVGEIRSETQQFRHHMFHGRTEHMKHEDKLCVNKCSSKSPNYQCDSNSSFANTGHAPFINSIQTSSNFARIAAWVKSVSVETCNIQGANLNKPNDSGTTLQQPDFPHDICMNDNINHNLFNQNQKCFCHKHFEKDDNFPEEKPLYRHHMNRSGVHNYENAVMRSPQCVRNINNKLRRGRSVPPTSLQEGGFTEVHDICDGYLKQESATTSENTVAPLPISISSGPLCVKEEICNTGRKSDGDTPPSRRPDGSSNPHLHRETQGASDVQEMAKSETKTPYTLNEKSSNQSTGFWASTKKPHFVQTQKLILKKCFSPEAKKKSNKSHHDSESHLLVCTSPKSSKCRRSHSFCSSTDSDHSAYRNEQLIDNSKAQKPSNVIDYAQNDDNTTKSNILQSVMGKKPPKEVRTKVSKGRLSFLTSPLFGKRKEKETKQSETAGNTPEKGKTSATVLDSPIGGHSLAKNCDSRRKTQSKDLSSSHQKRHNASQFDTSETQTRIGCIRKDKSTSKHTSLEKQHSEDKNAFSPSTHVSNIPVSFNTATTPTKNSSLQSSSGHGSECSSSLFTEKSIAWHSKAEPNTALRCRCKRHHHHHAHQHHYHSGNNQRCHRCIPSTHACRSDHRSDRKCETVSEVRKPADGERSSESSASATGHRKCPNRETTEYDENSTDGKVLLDSFETSKLSIGIPCSHLSGSGPRRGGGHASSGYESIVRDSEASSHADSTSGSSAGGTGVVTVDVKESNIISQTQSNEQGYCEHCQRINHTNLILADRSSQSQQVMQTPSTINYSNQEKTDNEKSIQNISNNNNQIIQSNLQTVQTMTISKTDSLVNNHESSCQVFQHIQLKSPTKQSFQQHSANSKSSATSKTVTSQSLSSSSSTSHRSRSAPPCSEDTSEETTSSPISVRYVATKQNDNASSKLSTNMKSSLPENSSNVSCILPMYLEEVQVGFFKICAFFKGC</sequence>
<keyword evidence="4" id="KW-0963">Cytoplasm</keyword>
<feature type="compositionally biased region" description="Polar residues" evidence="6">
    <location>
        <begin position="1823"/>
        <end position="1840"/>
    </location>
</feature>
<dbReference type="Pfam" id="PF00225">
    <property type="entry name" value="Kinesin"/>
    <property type="match status" value="1"/>
</dbReference>
<protein>
    <recommendedName>
        <fullName evidence="7">Kinesin motor domain-containing protein</fullName>
    </recommendedName>
</protein>
<feature type="compositionally biased region" description="Basic and acidic residues" evidence="6">
    <location>
        <begin position="2161"/>
        <end position="2187"/>
    </location>
</feature>
<feature type="compositionally biased region" description="Gly residues" evidence="6">
    <location>
        <begin position="1166"/>
        <end position="1180"/>
    </location>
</feature>
<feature type="region of interest" description="Disordered" evidence="6">
    <location>
        <begin position="1963"/>
        <end position="2102"/>
    </location>
</feature>
<dbReference type="InterPro" id="IPR057090">
    <property type="entry name" value="HTH_KIF26A_B_1st"/>
</dbReference>
<evidence type="ECO:0000256" key="4">
    <source>
        <dbReference type="ARBA" id="ARBA00023212"/>
    </source>
</evidence>
<name>A0AA85JS99_TRIRE</name>
<dbReference type="WBParaSite" id="TREG1_43820.1">
    <property type="protein sequence ID" value="TREG1_43820.1"/>
    <property type="gene ID" value="TREG1_43820"/>
</dbReference>
<feature type="compositionally biased region" description="Polar residues" evidence="6">
    <location>
        <begin position="2069"/>
        <end position="2091"/>
    </location>
</feature>
<feature type="region of interest" description="Disordered" evidence="6">
    <location>
        <begin position="1413"/>
        <end position="1437"/>
    </location>
</feature>
<feature type="region of interest" description="Disordered" evidence="6">
    <location>
        <begin position="2229"/>
        <end position="2276"/>
    </location>
</feature>
<evidence type="ECO:0000313" key="9">
    <source>
        <dbReference type="WBParaSite" id="TREG1_43820.1"/>
    </source>
</evidence>
<evidence type="ECO:0000256" key="6">
    <source>
        <dbReference type="SAM" id="MobiDB-lite"/>
    </source>
</evidence>
<reference evidence="9" key="2">
    <citation type="submission" date="2023-11" db="UniProtKB">
        <authorList>
            <consortium name="WormBaseParasite"/>
        </authorList>
    </citation>
    <scope>IDENTIFICATION</scope>
</reference>
<keyword evidence="3" id="KW-0067">ATP-binding</keyword>
<evidence type="ECO:0000256" key="2">
    <source>
        <dbReference type="ARBA" id="ARBA00022741"/>
    </source>
</evidence>
<feature type="region of interest" description="Disordered" evidence="6">
    <location>
        <begin position="830"/>
        <end position="850"/>
    </location>
</feature>
<dbReference type="PROSITE" id="PS50067">
    <property type="entry name" value="KINESIN_MOTOR_2"/>
    <property type="match status" value="1"/>
</dbReference>
<feature type="compositionally biased region" description="Polar residues" evidence="6">
    <location>
        <begin position="1129"/>
        <end position="1140"/>
    </location>
</feature>
<feature type="region of interest" description="Disordered" evidence="6">
    <location>
        <begin position="1781"/>
        <end position="1840"/>
    </location>
</feature>
<feature type="region of interest" description="Disordered" evidence="6">
    <location>
        <begin position="1227"/>
        <end position="1254"/>
    </location>
</feature>
<proteinExistence type="inferred from homology"/>
<keyword evidence="8" id="KW-1185">Reference proteome</keyword>
<dbReference type="PANTHER" id="PTHR21608">
    <property type="entry name" value="KINESIN-LIKE PROTEIN CG14535"/>
    <property type="match status" value="1"/>
</dbReference>
<feature type="domain" description="Kinesin motor" evidence="7">
    <location>
        <begin position="606"/>
        <end position="1000"/>
    </location>
</feature>
<evidence type="ECO:0000256" key="1">
    <source>
        <dbReference type="ARBA" id="ARBA00004245"/>
    </source>
</evidence>
<feature type="region of interest" description="Disordered" evidence="6">
    <location>
        <begin position="901"/>
        <end position="930"/>
    </location>
</feature>
<feature type="compositionally biased region" description="Polar residues" evidence="6">
    <location>
        <begin position="1413"/>
        <end position="1426"/>
    </location>
</feature>
<dbReference type="Proteomes" id="UP000050795">
    <property type="component" value="Unassembled WGS sequence"/>
</dbReference>
<dbReference type="Pfam" id="PF23081">
    <property type="entry name" value="HTH_KIF26A_B_1st"/>
    <property type="match status" value="1"/>
</dbReference>